<dbReference type="EMBL" id="JAAHCF010000267">
    <property type="protein sequence ID" value="KAK8145704.1"/>
    <property type="molecule type" value="Genomic_DNA"/>
</dbReference>
<feature type="transmembrane region" description="Helical" evidence="7">
    <location>
        <begin position="258"/>
        <end position="278"/>
    </location>
</feature>
<feature type="transmembrane region" description="Helical" evidence="7">
    <location>
        <begin position="96"/>
        <end position="116"/>
    </location>
</feature>
<feature type="transmembrane region" description="Helical" evidence="7">
    <location>
        <begin position="225"/>
        <end position="246"/>
    </location>
</feature>
<organism evidence="9 10">
    <name type="scientific">Beauveria asiatica</name>
    <dbReference type="NCBI Taxonomy" id="1069075"/>
    <lineage>
        <taxon>Eukaryota</taxon>
        <taxon>Fungi</taxon>
        <taxon>Dikarya</taxon>
        <taxon>Ascomycota</taxon>
        <taxon>Pezizomycotina</taxon>
        <taxon>Sordariomycetes</taxon>
        <taxon>Hypocreomycetidae</taxon>
        <taxon>Hypocreales</taxon>
        <taxon>Cordycipitaceae</taxon>
        <taxon>Beauveria</taxon>
    </lineage>
</organism>
<dbReference type="SUPFAM" id="SSF103473">
    <property type="entry name" value="MFS general substrate transporter"/>
    <property type="match status" value="1"/>
</dbReference>
<feature type="transmembrane region" description="Helical" evidence="7">
    <location>
        <begin position="336"/>
        <end position="354"/>
    </location>
</feature>
<dbReference type="Gene3D" id="1.20.1250.20">
    <property type="entry name" value="MFS general substrate transporter like domains"/>
    <property type="match status" value="1"/>
</dbReference>
<dbReference type="CDD" id="cd17502">
    <property type="entry name" value="MFS_Azr1_MDR_like"/>
    <property type="match status" value="1"/>
</dbReference>
<evidence type="ECO:0000256" key="2">
    <source>
        <dbReference type="ARBA" id="ARBA00022448"/>
    </source>
</evidence>
<gene>
    <name evidence="9" type="ORF">G3M48_004108</name>
</gene>
<evidence type="ECO:0000313" key="10">
    <source>
        <dbReference type="Proteomes" id="UP001397290"/>
    </source>
</evidence>
<feature type="transmembrane region" description="Helical" evidence="7">
    <location>
        <begin position="185"/>
        <end position="205"/>
    </location>
</feature>
<evidence type="ECO:0000259" key="8">
    <source>
        <dbReference type="PROSITE" id="PS50850"/>
    </source>
</evidence>
<evidence type="ECO:0000256" key="4">
    <source>
        <dbReference type="ARBA" id="ARBA00022989"/>
    </source>
</evidence>
<dbReference type="PANTHER" id="PTHR23501:SF177">
    <property type="entry name" value="MAJOR FACILITATOR SUPERFAMILY (MFS) PROFILE DOMAIN-CONTAINING PROTEIN-RELATED"/>
    <property type="match status" value="1"/>
</dbReference>
<dbReference type="InterPro" id="IPR020846">
    <property type="entry name" value="MFS_dom"/>
</dbReference>
<dbReference type="InterPro" id="IPR011701">
    <property type="entry name" value="MFS"/>
</dbReference>
<evidence type="ECO:0000256" key="6">
    <source>
        <dbReference type="SAM" id="MobiDB-lite"/>
    </source>
</evidence>
<proteinExistence type="predicted"/>
<accession>A0AAW0RTU3</accession>
<feature type="transmembrane region" description="Helical" evidence="7">
    <location>
        <begin position="154"/>
        <end position="173"/>
    </location>
</feature>
<keyword evidence="10" id="KW-1185">Reference proteome</keyword>
<dbReference type="Gene3D" id="1.20.1720.10">
    <property type="entry name" value="Multidrug resistance protein D"/>
    <property type="match status" value="1"/>
</dbReference>
<keyword evidence="2" id="KW-0813">Transport</keyword>
<keyword evidence="4 7" id="KW-1133">Transmembrane helix</keyword>
<feature type="transmembrane region" description="Helical" evidence="7">
    <location>
        <begin position="29"/>
        <end position="55"/>
    </location>
</feature>
<dbReference type="FunFam" id="1.20.1720.10:FF:000012">
    <property type="entry name" value="MFS toxin efflux pump (AflT)"/>
    <property type="match status" value="1"/>
</dbReference>
<dbReference type="PROSITE" id="PS50850">
    <property type="entry name" value="MFS"/>
    <property type="match status" value="1"/>
</dbReference>
<dbReference type="InterPro" id="IPR036259">
    <property type="entry name" value="MFS_trans_sf"/>
</dbReference>
<evidence type="ECO:0000256" key="1">
    <source>
        <dbReference type="ARBA" id="ARBA00004141"/>
    </source>
</evidence>
<feature type="transmembrane region" description="Helical" evidence="7">
    <location>
        <begin position="497"/>
        <end position="515"/>
    </location>
</feature>
<feature type="transmembrane region" description="Helical" evidence="7">
    <location>
        <begin position="420"/>
        <end position="446"/>
    </location>
</feature>
<evidence type="ECO:0000313" key="9">
    <source>
        <dbReference type="EMBL" id="KAK8145704.1"/>
    </source>
</evidence>
<feature type="domain" description="Major facilitator superfamily (MFS) profile" evidence="8">
    <location>
        <begin position="32"/>
        <end position="520"/>
    </location>
</feature>
<dbReference type="Pfam" id="PF07690">
    <property type="entry name" value="MFS_1"/>
    <property type="match status" value="1"/>
</dbReference>
<sequence>MAASTSEKIPDGDVSPPAETEQYSSGMRLAMIVVALVLTIFLVALDMTIVATAIPRITDEFQSLDQVGWYGSAFFLTLATFQATWGKLYKYTNLKLAFLTAGLIFEVGSLICGVAPNSTALIIGRAIAGWGAAGLVGGCYTLIAFVAPPHKAPAYTGLVGTSYGTASVIGPLLGGVFTDKASWRWCFYVNLPIGAVAFAIIAIFFQVPGRAKPVPATLKEKVAQLDLPGAALIIGALVCFLINMQIAGTSMTWDSSEVIGMFVGFGLFVFCFIGVQVWQGERASIVPRILKTKIIAGICAFVFFQSGANFLFTYYIPIYFQAIHGMSAADSGVRNIPFIALSSFFAALSGLAITRLGYFTPFIAIGSAIFTTGAGLIYTLGIGSSAGYYLGYQVILGLGQGLAIQIPVITGQAFSAPEDIAATTAIVLFFQMMGGTVFVSGAQAVFANRLVQTMGSHAIGVAPEKVLSIGASELRKEFSGETLAHVLESYMVGIHDTFLFGTVVAACAFLASWIAPIKSITKRAPEAATAEVAP</sequence>
<protein>
    <recommendedName>
        <fullName evidence="8">Major facilitator superfamily (MFS) profile domain-containing protein</fullName>
    </recommendedName>
</protein>
<comment type="caution">
    <text evidence="9">The sequence shown here is derived from an EMBL/GenBank/DDBJ whole genome shotgun (WGS) entry which is preliminary data.</text>
</comment>
<keyword evidence="3 7" id="KW-0812">Transmembrane</keyword>
<feature type="transmembrane region" description="Helical" evidence="7">
    <location>
        <begin position="361"/>
        <end position="380"/>
    </location>
</feature>
<feature type="transmembrane region" description="Helical" evidence="7">
    <location>
        <begin position="67"/>
        <end position="84"/>
    </location>
</feature>
<feature type="transmembrane region" description="Helical" evidence="7">
    <location>
        <begin position="294"/>
        <end position="316"/>
    </location>
</feature>
<feature type="transmembrane region" description="Helical" evidence="7">
    <location>
        <begin position="122"/>
        <end position="147"/>
    </location>
</feature>
<reference evidence="9 10" key="1">
    <citation type="submission" date="2020-02" db="EMBL/GenBank/DDBJ databases">
        <title>Comparative genomics of the hypocrealean fungal genus Beauvera.</title>
        <authorList>
            <person name="Showalter D.N."/>
            <person name="Bushley K.E."/>
            <person name="Rehner S.A."/>
        </authorList>
    </citation>
    <scope>NUCLEOTIDE SEQUENCE [LARGE SCALE GENOMIC DNA]</scope>
    <source>
        <strain evidence="9 10">ARSEF4384</strain>
    </source>
</reference>
<evidence type="ECO:0000256" key="5">
    <source>
        <dbReference type="ARBA" id="ARBA00023136"/>
    </source>
</evidence>
<evidence type="ECO:0000256" key="7">
    <source>
        <dbReference type="SAM" id="Phobius"/>
    </source>
</evidence>
<feature type="region of interest" description="Disordered" evidence="6">
    <location>
        <begin position="1"/>
        <end position="20"/>
    </location>
</feature>
<keyword evidence="5 7" id="KW-0472">Membrane</keyword>
<feature type="transmembrane region" description="Helical" evidence="7">
    <location>
        <begin position="386"/>
        <end position="408"/>
    </location>
</feature>
<dbReference type="AlphaFoldDB" id="A0AAW0RTU3"/>
<comment type="subcellular location">
    <subcellularLocation>
        <location evidence="1">Membrane</location>
        <topology evidence="1">Multi-pass membrane protein</topology>
    </subcellularLocation>
</comment>
<dbReference type="Proteomes" id="UP001397290">
    <property type="component" value="Unassembled WGS sequence"/>
</dbReference>
<dbReference type="GO" id="GO:0022857">
    <property type="term" value="F:transmembrane transporter activity"/>
    <property type="evidence" value="ECO:0007669"/>
    <property type="project" value="InterPro"/>
</dbReference>
<evidence type="ECO:0000256" key="3">
    <source>
        <dbReference type="ARBA" id="ARBA00022692"/>
    </source>
</evidence>
<name>A0AAW0RTU3_9HYPO</name>
<dbReference type="PANTHER" id="PTHR23501">
    <property type="entry name" value="MAJOR FACILITATOR SUPERFAMILY"/>
    <property type="match status" value="1"/>
</dbReference>
<dbReference type="GO" id="GO:0005886">
    <property type="term" value="C:plasma membrane"/>
    <property type="evidence" value="ECO:0007669"/>
    <property type="project" value="TreeGrafter"/>
</dbReference>